<dbReference type="KEGG" id="ppha:BVH74_13815"/>
<proteinExistence type="predicted"/>
<accession>A0A1V0B769</accession>
<gene>
    <name evidence="1" type="ORF">BVH74_13815</name>
</gene>
<dbReference type="STRING" id="1931241.BVH74_13815"/>
<protein>
    <submittedName>
        <fullName evidence="1">Uncharacterized protein</fullName>
    </submittedName>
</protein>
<dbReference type="AlphaFoldDB" id="A0A1V0B769"/>
<evidence type="ECO:0000313" key="2">
    <source>
        <dbReference type="Proteomes" id="UP000243488"/>
    </source>
</evidence>
<organism evidence="1 2">
    <name type="scientific">Halopseudomonas phragmitis</name>
    <dbReference type="NCBI Taxonomy" id="1931241"/>
    <lineage>
        <taxon>Bacteria</taxon>
        <taxon>Pseudomonadati</taxon>
        <taxon>Pseudomonadota</taxon>
        <taxon>Gammaproteobacteria</taxon>
        <taxon>Pseudomonadales</taxon>
        <taxon>Pseudomonadaceae</taxon>
        <taxon>Halopseudomonas</taxon>
    </lineage>
</organism>
<reference evidence="1" key="1">
    <citation type="submission" date="2017-03" db="EMBL/GenBank/DDBJ databases">
        <title>Complete genome sequence of the novel DNRA strain Pseudomonas sp. S-6-2 isolated from Chinese polluted river sediment. Journal of Biotechnology.</title>
        <authorList>
            <person name="Li J."/>
            <person name="Xiang F."/>
            <person name="Wang L."/>
            <person name="Xi L."/>
            <person name="Liu J."/>
        </authorList>
    </citation>
    <scope>NUCLEOTIDE SEQUENCE [LARGE SCALE GENOMIC DNA]</scope>
    <source>
        <strain evidence="1">S-6-2</strain>
    </source>
</reference>
<sequence>MNAHLQSLTDAELAQRIIDTLDDRDAAALASACLMAHAHGKDRPDVKTARTCCTLAGANAQRVMPFLGYLPLKGYADGWADAEQGAHGPGIVDRTQEPGLFVFRQLGGRLRANLRFIQASEEI</sequence>
<keyword evidence="2" id="KW-1185">Reference proteome</keyword>
<dbReference type="RefSeq" id="WP_080050629.1">
    <property type="nucleotide sequence ID" value="NZ_CP020100.1"/>
</dbReference>
<dbReference type="EMBL" id="CP020100">
    <property type="protein sequence ID" value="AQZ95759.1"/>
    <property type="molecule type" value="Genomic_DNA"/>
</dbReference>
<name>A0A1V0B769_9GAMM</name>
<dbReference type="Proteomes" id="UP000243488">
    <property type="component" value="Chromosome"/>
</dbReference>
<evidence type="ECO:0000313" key="1">
    <source>
        <dbReference type="EMBL" id="AQZ95759.1"/>
    </source>
</evidence>